<dbReference type="AlphaFoldDB" id="A0A841I2A6"/>
<dbReference type="PANTHER" id="PTHR11054">
    <property type="entry name" value="6-PHOSPHOGLUCONOLACTONASE"/>
    <property type="match status" value="1"/>
</dbReference>
<evidence type="ECO:0000256" key="1">
    <source>
        <dbReference type="ARBA" id="ARBA00000832"/>
    </source>
</evidence>
<dbReference type="InterPro" id="IPR006148">
    <property type="entry name" value="Glc/Gal-6P_isomerase"/>
</dbReference>
<dbReference type="PANTHER" id="PTHR11054:SF0">
    <property type="entry name" value="6-PHOSPHOGLUCONOLACTONASE"/>
    <property type="match status" value="1"/>
</dbReference>
<evidence type="ECO:0000313" key="10">
    <source>
        <dbReference type="Proteomes" id="UP000569951"/>
    </source>
</evidence>
<dbReference type="GO" id="GO:0017057">
    <property type="term" value="F:6-phosphogluconolactonase activity"/>
    <property type="evidence" value="ECO:0007669"/>
    <property type="project" value="UniProtKB-UniRule"/>
</dbReference>
<evidence type="ECO:0000256" key="6">
    <source>
        <dbReference type="ARBA" id="ARBA00020337"/>
    </source>
</evidence>
<evidence type="ECO:0000256" key="2">
    <source>
        <dbReference type="ARBA" id="ARBA00002681"/>
    </source>
</evidence>
<dbReference type="GO" id="GO:0005975">
    <property type="term" value="P:carbohydrate metabolic process"/>
    <property type="evidence" value="ECO:0007669"/>
    <property type="project" value="UniProtKB-UniRule"/>
</dbReference>
<dbReference type="RefSeq" id="WP_183987955.1">
    <property type="nucleotide sequence ID" value="NZ_JACHHG010000010.1"/>
</dbReference>
<evidence type="ECO:0000256" key="4">
    <source>
        <dbReference type="ARBA" id="ARBA00010662"/>
    </source>
</evidence>
<comment type="function">
    <text evidence="2 7">Hydrolysis of 6-phosphogluconolactone to 6-phosphogluconate.</text>
</comment>
<dbReference type="Gene3D" id="3.40.50.1360">
    <property type="match status" value="1"/>
</dbReference>
<gene>
    <name evidence="7" type="primary">pgl</name>
    <name evidence="9" type="ORF">HNR42_002634</name>
</gene>
<keyword evidence="10" id="KW-1185">Reference proteome</keyword>
<name>A0A841I2A6_9DEIO</name>
<dbReference type="UniPathway" id="UPA00115">
    <property type="reaction ID" value="UER00409"/>
</dbReference>
<keyword evidence="7 9" id="KW-0378">Hydrolase</keyword>
<dbReference type="Proteomes" id="UP000569951">
    <property type="component" value="Unassembled WGS sequence"/>
</dbReference>
<dbReference type="InterPro" id="IPR005900">
    <property type="entry name" value="6-phosphogluconolactonase_DevB"/>
</dbReference>
<dbReference type="SUPFAM" id="SSF100950">
    <property type="entry name" value="NagB/RpiA/CoA transferase-like"/>
    <property type="match status" value="1"/>
</dbReference>
<comment type="similarity">
    <text evidence="4 7">Belongs to the glucosamine/galactosamine-6-phosphate isomerase family. 6-phosphogluconolactonase subfamily.</text>
</comment>
<organism evidence="9 10">
    <name type="scientific">Deinobacterium chartae</name>
    <dbReference type="NCBI Taxonomy" id="521158"/>
    <lineage>
        <taxon>Bacteria</taxon>
        <taxon>Thermotogati</taxon>
        <taxon>Deinococcota</taxon>
        <taxon>Deinococci</taxon>
        <taxon>Deinococcales</taxon>
        <taxon>Deinococcaceae</taxon>
        <taxon>Deinobacterium</taxon>
    </lineage>
</organism>
<accession>A0A841I2A6</accession>
<evidence type="ECO:0000313" key="9">
    <source>
        <dbReference type="EMBL" id="MBB6099196.1"/>
    </source>
</evidence>
<protein>
    <recommendedName>
        <fullName evidence="6 7">6-phosphogluconolactonase</fullName>
        <shortName evidence="7">6PGL</shortName>
        <ecNumber evidence="5 7">3.1.1.31</ecNumber>
    </recommendedName>
</protein>
<comment type="caution">
    <text evidence="9">The sequence shown here is derived from an EMBL/GenBank/DDBJ whole genome shotgun (WGS) entry which is preliminary data.</text>
</comment>
<dbReference type="CDD" id="cd01400">
    <property type="entry name" value="6PGL"/>
    <property type="match status" value="1"/>
</dbReference>
<dbReference type="EC" id="3.1.1.31" evidence="5 7"/>
<dbReference type="InterPro" id="IPR037171">
    <property type="entry name" value="NagB/RpiA_transferase-like"/>
</dbReference>
<evidence type="ECO:0000256" key="5">
    <source>
        <dbReference type="ARBA" id="ARBA00013198"/>
    </source>
</evidence>
<dbReference type="Pfam" id="PF01182">
    <property type="entry name" value="Glucosamine_iso"/>
    <property type="match status" value="1"/>
</dbReference>
<dbReference type="InterPro" id="IPR039104">
    <property type="entry name" value="6PGL"/>
</dbReference>
<evidence type="ECO:0000256" key="7">
    <source>
        <dbReference type="RuleBase" id="RU365095"/>
    </source>
</evidence>
<dbReference type="GO" id="GO:0006098">
    <property type="term" value="P:pentose-phosphate shunt"/>
    <property type="evidence" value="ECO:0007669"/>
    <property type="project" value="UniProtKB-UniPathway"/>
</dbReference>
<comment type="catalytic activity">
    <reaction evidence="1 7">
        <text>6-phospho-D-glucono-1,5-lactone + H2O = 6-phospho-D-gluconate + H(+)</text>
        <dbReference type="Rhea" id="RHEA:12556"/>
        <dbReference type="ChEBI" id="CHEBI:15377"/>
        <dbReference type="ChEBI" id="CHEBI:15378"/>
        <dbReference type="ChEBI" id="CHEBI:57955"/>
        <dbReference type="ChEBI" id="CHEBI:58759"/>
        <dbReference type="EC" id="3.1.1.31"/>
    </reaction>
</comment>
<dbReference type="EMBL" id="JACHHG010000010">
    <property type="protein sequence ID" value="MBB6099196.1"/>
    <property type="molecule type" value="Genomic_DNA"/>
</dbReference>
<reference evidence="9 10" key="1">
    <citation type="submission" date="2020-08" db="EMBL/GenBank/DDBJ databases">
        <title>Genomic Encyclopedia of Type Strains, Phase IV (KMG-IV): sequencing the most valuable type-strain genomes for metagenomic binning, comparative biology and taxonomic classification.</title>
        <authorList>
            <person name="Goeker M."/>
        </authorList>
    </citation>
    <scope>NUCLEOTIDE SEQUENCE [LARGE SCALE GENOMIC DNA]</scope>
    <source>
        <strain evidence="9 10">DSM 21458</strain>
    </source>
</reference>
<sequence length="220" mass="24652">MRYEVFETPEALGQGAADLFESLLLATLRERDRFRVALSGGSTPLHLYRALRGRELPWERVEWYWSDERTVGPDSKDSNYRLAHDELLAHLPASGRVERIPGEIDPHEAARRYAEVLPESIDLCYLGMGDDGHTASLFPGTEGLAATGRVTANFVPRLGTWRVSFTFEEINRAHNVQLLVTGQNKASVLAEVRAHAGKHPVERVKDPLWLLDREAASQLA</sequence>
<comment type="pathway">
    <text evidence="3 7">Carbohydrate degradation; pentose phosphate pathway; D-ribulose 5-phosphate from D-glucose 6-phosphate (oxidative stage): step 2/3.</text>
</comment>
<feature type="domain" description="Glucosamine/galactosamine-6-phosphate isomerase" evidence="8">
    <location>
        <begin position="8"/>
        <end position="205"/>
    </location>
</feature>
<evidence type="ECO:0000256" key="3">
    <source>
        <dbReference type="ARBA" id="ARBA00004961"/>
    </source>
</evidence>
<proteinExistence type="inferred from homology"/>
<dbReference type="NCBIfam" id="TIGR01198">
    <property type="entry name" value="pgl"/>
    <property type="match status" value="1"/>
</dbReference>
<evidence type="ECO:0000259" key="8">
    <source>
        <dbReference type="Pfam" id="PF01182"/>
    </source>
</evidence>